<reference evidence="2" key="1">
    <citation type="journal article" date="2019" name="Int. J. Syst. Evol. Microbiol.">
        <title>The Global Catalogue of Microorganisms (GCM) 10K type strain sequencing project: providing services to taxonomists for standard genome sequencing and annotation.</title>
        <authorList>
            <consortium name="The Broad Institute Genomics Platform"/>
            <consortium name="The Broad Institute Genome Sequencing Center for Infectious Disease"/>
            <person name="Wu L."/>
            <person name="Ma J."/>
        </authorList>
    </citation>
    <scope>NUCLEOTIDE SEQUENCE [LARGE SCALE GENOMIC DNA]</scope>
    <source>
        <strain evidence="2">CGMCC 1.1927</strain>
    </source>
</reference>
<dbReference type="InterPro" id="IPR011231">
    <property type="entry name" value="Phage_VT1-Sakai_H0018"/>
</dbReference>
<comment type="caution">
    <text evidence="1">The sequence shown here is derived from an EMBL/GenBank/DDBJ whole genome shotgun (WGS) entry which is preliminary data.</text>
</comment>
<organism evidence="1 2">
    <name type="scientific">Pseudarthrobacter polychromogenes</name>
    <dbReference type="NCBI Taxonomy" id="1676"/>
    <lineage>
        <taxon>Bacteria</taxon>
        <taxon>Bacillati</taxon>
        <taxon>Actinomycetota</taxon>
        <taxon>Actinomycetes</taxon>
        <taxon>Micrococcales</taxon>
        <taxon>Micrococcaceae</taxon>
        <taxon>Pseudarthrobacter</taxon>
    </lineage>
</organism>
<gene>
    <name evidence="1" type="ORF">GCM10011577_01380</name>
</gene>
<proteinExistence type="predicted"/>
<evidence type="ECO:0000313" key="2">
    <source>
        <dbReference type="Proteomes" id="UP000596938"/>
    </source>
</evidence>
<dbReference type="EMBL" id="BMKU01000001">
    <property type="protein sequence ID" value="GGG83651.1"/>
    <property type="molecule type" value="Genomic_DNA"/>
</dbReference>
<dbReference type="Proteomes" id="UP000596938">
    <property type="component" value="Unassembled WGS sequence"/>
</dbReference>
<sequence>MAKNQRYTHNRHISLTAPAGGAVSGNPYRIGQYVGVAQTSAAAGEKFTLWLDGSYDLTVTGALTEAQQVYITGANALTATATGNYPFGVANAAKGTGSGVVEVAPHGKITNTAALA</sequence>
<evidence type="ECO:0008006" key="3">
    <source>
        <dbReference type="Google" id="ProtNLM"/>
    </source>
</evidence>
<name>A0ABQ1XAZ1_9MICC</name>
<dbReference type="RefSeq" id="WP_188808641.1">
    <property type="nucleotide sequence ID" value="NZ_BAAAWV010000001.1"/>
</dbReference>
<evidence type="ECO:0000313" key="1">
    <source>
        <dbReference type="EMBL" id="GGG83651.1"/>
    </source>
</evidence>
<accession>A0ABQ1XAZ1</accession>
<dbReference type="Pfam" id="PF09956">
    <property type="entry name" value="Phage_cement_2"/>
    <property type="match status" value="1"/>
</dbReference>
<protein>
    <recommendedName>
        <fullName evidence="3">DUF2190 family protein</fullName>
    </recommendedName>
</protein>
<keyword evidence="2" id="KW-1185">Reference proteome</keyword>